<reference evidence="8 9" key="1">
    <citation type="submission" date="2023-07" db="EMBL/GenBank/DDBJ databases">
        <title>Genomic Encyclopedia of Type Strains, Phase IV (KMG-IV): sequencing the most valuable type-strain genomes for metagenomic binning, comparative biology and taxonomic classification.</title>
        <authorList>
            <person name="Goeker M."/>
        </authorList>
    </citation>
    <scope>NUCLEOTIDE SEQUENCE [LARGE SCALE GENOMIC DNA]</scope>
    <source>
        <strain evidence="8 9">DSM 20694</strain>
    </source>
</reference>
<feature type="transmembrane region" description="Helical" evidence="7">
    <location>
        <begin position="106"/>
        <end position="130"/>
    </location>
</feature>
<evidence type="ECO:0000256" key="6">
    <source>
        <dbReference type="ARBA" id="ARBA00023136"/>
    </source>
</evidence>
<dbReference type="Proteomes" id="UP001228504">
    <property type="component" value="Unassembled WGS sequence"/>
</dbReference>
<keyword evidence="3" id="KW-1003">Cell membrane</keyword>
<evidence type="ECO:0000256" key="5">
    <source>
        <dbReference type="ARBA" id="ARBA00022989"/>
    </source>
</evidence>
<comment type="caution">
    <text evidence="8">The sequence shown here is derived from an EMBL/GenBank/DDBJ whole genome shotgun (WGS) entry which is preliminary data.</text>
</comment>
<dbReference type="InterPro" id="IPR052518">
    <property type="entry name" value="CHR_Transporter"/>
</dbReference>
<evidence type="ECO:0000256" key="3">
    <source>
        <dbReference type="ARBA" id="ARBA00022475"/>
    </source>
</evidence>
<feature type="transmembrane region" description="Helical" evidence="7">
    <location>
        <begin position="74"/>
        <end position="100"/>
    </location>
</feature>
<evidence type="ECO:0000256" key="7">
    <source>
        <dbReference type="SAM" id="Phobius"/>
    </source>
</evidence>
<gene>
    <name evidence="8" type="ORF">J2S18_001800</name>
</gene>
<dbReference type="InterPro" id="IPR003370">
    <property type="entry name" value="Chromate_transpt"/>
</dbReference>
<keyword evidence="9" id="KW-1185">Reference proteome</keyword>
<dbReference type="PANTHER" id="PTHR43663:SF2">
    <property type="entry name" value="CHROMATE TRANSPORT PROTEIN-RELATED"/>
    <property type="match status" value="1"/>
</dbReference>
<evidence type="ECO:0000256" key="1">
    <source>
        <dbReference type="ARBA" id="ARBA00004651"/>
    </source>
</evidence>
<name>A0ABT9UU69_9FIRM</name>
<keyword evidence="4 7" id="KW-0812">Transmembrane</keyword>
<comment type="similarity">
    <text evidence="2">Belongs to the chromate ion transporter (CHR) (TC 2.A.51) family.</text>
</comment>
<comment type="subcellular location">
    <subcellularLocation>
        <location evidence="1">Cell membrane</location>
        <topology evidence="1">Multi-pass membrane protein</topology>
    </subcellularLocation>
</comment>
<dbReference type="EMBL" id="JAUSUF010000005">
    <property type="protein sequence ID" value="MDQ0149869.1"/>
    <property type="molecule type" value="Genomic_DNA"/>
</dbReference>
<protein>
    <submittedName>
        <fullName evidence="8">Chromate transporter</fullName>
    </submittedName>
</protein>
<feature type="transmembrane region" description="Helical" evidence="7">
    <location>
        <begin position="7"/>
        <end position="29"/>
    </location>
</feature>
<evidence type="ECO:0000313" key="8">
    <source>
        <dbReference type="EMBL" id="MDQ0149869.1"/>
    </source>
</evidence>
<sequence length="178" mass="19359">MDKVLKMFIAFFKIGAFTFGGGYAMIPIIEEEVVNKQKWVSKEEFMDMLVVSQSFPGAMSINCSIFIGYKIAGVLGGVIALLGVALPSFLIILIVATFFMKFRENYYVNLVFKGISAAVPVLVLTGVISLAKGVDKNIRNGITIVLALIALVIFKVNPIIVVVAAAIYGAVFLREKVK</sequence>
<proteinExistence type="inferred from homology"/>
<evidence type="ECO:0000256" key="2">
    <source>
        <dbReference type="ARBA" id="ARBA00005262"/>
    </source>
</evidence>
<organism evidence="8 9">
    <name type="scientific">Eubacterium multiforme</name>
    <dbReference type="NCBI Taxonomy" id="83339"/>
    <lineage>
        <taxon>Bacteria</taxon>
        <taxon>Bacillati</taxon>
        <taxon>Bacillota</taxon>
        <taxon>Clostridia</taxon>
        <taxon>Eubacteriales</taxon>
        <taxon>Eubacteriaceae</taxon>
        <taxon>Eubacterium</taxon>
    </lineage>
</organism>
<evidence type="ECO:0000256" key="4">
    <source>
        <dbReference type="ARBA" id="ARBA00022692"/>
    </source>
</evidence>
<dbReference type="RefSeq" id="WP_307485903.1">
    <property type="nucleotide sequence ID" value="NZ_JAUSUF010000005.1"/>
</dbReference>
<dbReference type="PANTHER" id="PTHR43663">
    <property type="entry name" value="CHROMATE TRANSPORT PROTEIN-RELATED"/>
    <property type="match status" value="1"/>
</dbReference>
<keyword evidence="6 7" id="KW-0472">Membrane</keyword>
<dbReference type="Pfam" id="PF02417">
    <property type="entry name" value="Chromate_transp"/>
    <property type="match status" value="1"/>
</dbReference>
<evidence type="ECO:0000313" key="9">
    <source>
        <dbReference type="Proteomes" id="UP001228504"/>
    </source>
</evidence>
<feature type="transmembrane region" description="Helical" evidence="7">
    <location>
        <begin position="142"/>
        <end position="171"/>
    </location>
</feature>
<keyword evidence="5 7" id="KW-1133">Transmembrane helix</keyword>
<accession>A0ABT9UU69</accession>